<evidence type="ECO:0000313" key="1">
    <source>
        <dbReference type="EMBL" id="AEF05497.1"/>
    </source>
</evidence>
<organism evidence="1 2">
    <name type="scientific">Alteromonas naphthalenivorans</name>
    <dbReference type="NCBI Taxonomy" id="715451"/>
    <lineage>
        <taxon>Bacteria</taxon>
        <taxon>Pseudomonadati</taxon>
        <taxon>Pseudomonadota</taxon>
        <taxon>Gammaproteobacteria</taxon>
        <taxon>Alteromonadales</taxon>
        <taxon>Alteromonadaceae</taxon>
        <taxon>Alteromonas/Salinimonas group</taxon>
        <taxon>Alteromonas</taxon>
    </lineage>
</organism>
<accession>F5Z6I4</accession>
<dbReference type="KEGG" id="alt:ambt_20030"/>
<proteinExistence type="predicted"/>
<protein>
    <submittedName>
        <fullName evidence="1">Uncharacterized protein</fullName>
    </submittedName>
</protein>
<evidence type="ECO:0000313" key="2">
    <source>
        <dbReference type="Proteomes" id="UP000000683"/>
    </source>
</evidence>
<dbReference type="EMBL" id="CP002339">
    <property type="protein sequence ID" value="AEF05497.1"/>
    <property type="molecule type" value="Genomic_DNA"/>
</dbReference>
<keyword evidence="2" id="KW-1185">Reference proteome</keyword>
<dbReference type="AlphaFoldDB" id="F5Z6I4"/>
<reference evidence="1 2" key="1">
    <citation type="journal article" date="2011" name="J. Bacteriol.">
        <title>Complete genome sequence of the polycyclic aromatic hydrocarbon-degrading bacterium Alteromonas sp. strain SN2.</title>
        <authorList>
            <person name="Jin H.M."/>
            <person name="Jeong H."/>
            <person name="Moon E.J."/>
            <person name="Math R.K."/>
            <person name="Lee K."/>
            <person name="Kim H.J."/>
            <person name="Jeon C.O."/>
            <person name="Oh T.K."/>
            <person name="Kim J.F."/>
        </authorList>
    </citation>
    <scope>NUCLEOTIDE SEQUENCE [LARGE SCALE GENOMIC DNA]</scope>
    <source>
        <strain evidence="2">JCM 17741 / KACC 18427 / KCTC 11700BP / SN2</strain>
    </source>
</reference>
<name>F5Z6I4_ALTNA</name>
<sequence>MNITGTNNTQIVQSQGVLALYIRCAIGTYVQSRLYGTKCSISCKRFHIETRSNREEFYILFTEEHPAKHFAGFPIKVGYLALTAIKEHDVSIARIF</sequence>
<dbReference type="Proteomes" id="UP000000683">
    <property type="component" value="Chromosome"/>
</dbReference>
<gene>
    <name evidence="1" type="ordered locus">ambt_20030</name>
</gene>
<dbReference type="HOGENOM" id="CLU_2353686_0_0_6"/>